<sequence length="133" mass="15025">MAKRTCKVCKKRFEGDKRRRYCSAQCKTGKQEVPVLRAVEPGEVVELDTPDPLKPRTMSVAEAFAEGTDLEQLLALRNHLAKLMAEASPRDASALSRQLRDLRREIASLELSLREEVEESETTPDEAWVEEAL</sequence>
<organism evidence="2 3">
    <name type="scientific">Leucobacter viscericola</name>
    <dbReference type="NCBI Taxonomy" id="2714935"/>
    <lineage>
        <taxon>Bacteria</taxon>
        <taxon>Bacillati</taxon>
        <taxon>Actinomycetota</taxon>
        <taxon>Actinomycetes</taxon>
        <taxon>Micrococcales</taxon>
        <taxon>Microbacteriaceae</taxon>
        <taxon>Leucobacter</taxon>
    </lineage>
</organism>
<feature type="region of interest" description="Disordered" evidence="1">
    <location>
        <begin position="114"/>
        <end position="133"/>
    </location>
</feature>
<accession>A0A6G7XCR8</accession>
<protein>
    <submittedName>
        <fullName evidence="2">Uncharacterized protein</fullName>
    </submittedName>
</protein>
<name>A0A6G7XCR8_9MICO</name>
<dbReference type="RefSeq" id="WP_166288866.1">
    <property type="nucleotide sequence ID" value="NZ_CP049863.1"/>
</dbReference>
<feature type="compositionally biased region" description="Acidic residues" evidence="1">
    <location>
        <begin position="116"/>
        <end position="133"/>
    </location>
</feature>
<keyword evidence="3" id="KW-1185">Reference proteome</keyword>
<evidence type="ECO:0000313" key="2">
    <source>
        <dbReference type="EMBL" id="QIK62353.1"/>
    </source>
</evidence>
<dbReference type="KEGG" id="lvi:G7068_03360"/>
<proteinExistence type="predicted"/>
<dbReference type="AlphaFoldDB" id="A0A6G7XCR8"/>
<gene>
    <name evidence="2" type="ORF">G7068_03360</name>
</gene>
<reference evidence="2 3" key="1">
    <citation type="submission" date="2020-03" db="EMBL/GenBank/DDBJ databases">
        <title>Leucobacter sp. nov., isolated from beetles.</title>
        <authorList>
            <person name="Hyun D.-W."/>
            <person name="Bae J.-W."/>
        </authorList>
    </citation>
    <scope>NUCLEOTIDE SEQUENCE [LARGE SCALE GENOMIC DNA]</scope>
    <source>
        <strain evidence="2 3">HDW9C</strain>
    </source>
</reference>
<dbReference type="Proteomes" id="UP000502677">
    <property type="component" value="Chromosome"/>
</dbReference>
<evidence type="ECO:0000256" key="1">
    <source>
        <dbReference type="SAM" id="MobiDB-lite"/>
    </source>
</evidence>
<dbReference type="EMBL" id="CP049863">
    <property type="protein sequence ID" value="QIK62353.1"/>
    <property type="molecule type" value="Genomic_DNA"/>
</dbReference>
<evidence type="ECO:0000313" key="3">
    <source>
        <dbReference type="Proteomes" id="UP000502677"/>
    </source>
</evidence>